<dbReference type="Pfam" id="PF05685">
    <property type="entry name" value="Uma2"/>
    <property type="match status" value="1"/>
</dbReference>
<evidence type="ECO:0000313" key="3">
    <source>
        <dbReference type="Proteomes" id="UP000000263"/>
    </source>
</evidence>
<sequence length="206" mass="22927">MADVVRLPTITLRSLDAGWSYERWERELPDDGNRYEVIEGVLYMTTAPSYFHQWIVRRLDKYIGMPLEEQGLAYAATAPIGVLMPGCDPVQPDFVLVGCDHADIISERRIRGVPDLIAEVLSPSNPEQDTVVTVVKRRAYARAGVPEYWIIRPETRDVLVCRAPDATLEDYAFTRLIGLDATLQPDRFPVAVPVAALFAGAPDTAA</sequence>
<name>A7NFP3_ROSCS</name>
<dbReference type="SUPFAM" id="SSF52980">
    <property type="entry name" value="Restriction endonuclease-like"/>
    <property type="match status" value="1"/>
</dbReference>
<reference evidence="2 3" key="1">
    <citation type="submission" date="2007-08" db="EMBL/GenBank/DDBJ databases">
        <title>Complete sequence of Roseiflexus castenholzii DSM 13941.</title>
        <authorList>
            <consortium name="US DOE Joint Genome Institute"/>
            <person name="Copeland A."/>
            <person name="Lucas S."/>
            <person name="Lapidus A."/>
            <person name="Barry K."/>
            <person name="Glavina del Rio T."/>
            <person name="Dalin E."/>
            <person name="Tice H."/>
            <person name="Pitluck S."/>
            <person name="Thompson L.S."/>
            <person name="Brettin T."/>
            <person name="Bruce D."/>
            <person name="Detter J.C."/>
            <person name="Han C."/>
            <person name="Tapia R."/>
            <person name="Schmutz J."/>
            <person name="Larimer F."/>
            <person name="Land M."/>
            <person name="Hauser L."/>
            <person name="Kyrpides N."/>
            <person name="Mikhailova N."/>
            <person name="Bryant D.A."/>
            <person name="Hanada S."/>
            <person name="Tsukatani Y."/>
            <person name="Richardson P."/>
        </authorList>
    </citation>
    <scope>NUCLEOTIDE SEQUENCE [LARGE SCALE GENOMIC DNA]</scope>
    <source>
        <strain evidence="3">DSM 13941 / HLO8</strain>
    </source>
</reference>
<dbReference type="HOGENOM" id="CLU_076312_0_1_0"/>
<feature type="domain" description="Putative restriction endonuclease" evidence="1">
    <location>
        <begin position="21"/>
        <end position="173"/>
    </location>
</feature>
<dbReference type="InterPro" id="IPR012296">
    <property type="entry name" value="Nuclease_put_TT1808"/>
</dbReference>
<keyword evidence="3" id="KW-1185">Reference proteome</keyword>
<organism evidence="2 3">
    <name type="scientific">Roseiflexus castenholzii (strain DSM 13941 / HLO8)</name>
    <dbReference type="NCBI Taxonomy" id="383372"/>
    <lineage>
        <taxon>Bacteria</taxon>
        <taxon>Bacillati</taxon>
        <taxon>Chloroflexota</taxon>
        <taxon>Chloroflexia</taxon>
        <taxon>Chloroflexales</taxon>
        <taxon>Roseiflexineae</taxon>
        <taxon>Roseiflexaceae</taxon>
        <taxon>Roseiflexus</taxon>
    </lineage>
</organism>
<accession>A7NFP3</accession>
<dbReference type="KEGG" id="rca:Rcas_0134"/>
<dbReference type="AlphaFoldDB" id="A7NFP3"/>
<proteinExistence type="predicted"/>
<evidence type="ECO:0000259" key="1">
    <source>
        <dbReference type="Pfam" id="PF05685"/>
    </source>
</evidence>
<dbReference type="STRING" id="383372.Rcas_0134"/>
<dbReference type="OrthoDB" id="9808428at2"/>
<dbReference type="EMBL" id="CP000804">
    <property type="protein sequence ID" value="ABU56269.1"/>
    <property type="molecule type" value="Genomic_DNA"/>
</dbReference>
<protein>
    <recommendedName>
        <fullName evidence="1">Putative restriction endonuclease domain-containing protein</fullName>
    </recommendedName>
</protein>
<gene>
    <name evidence="2" type="ordered locus">Rcas_0134</name>
</gene>
<dbReference type="PANTHER" id="PTHR34107:SF4">
    <property type="entry name" value="SLL1222 PROTEIN"/>
    <property type="match status" value="1"/>
</dbReference>
<dbReference type="eggNOG" id="COG4636">
    <property type="taxonomic scope" value="Bacteria"/>
</dbReference>
<dbReference type="Gene3D" id="3.90.1570.10">
    <property type="entry name" value="tt1808, chain A"/>
    <property type="match status" value="1"/>
</dbReference>
<dbReference type="InterPro" id="IPR011335">
    <property type="entry name" value="Restrct_endonuc-II-like"/>
</dbReference>
<dbReference type="CDD" id="cd06260">
    <property type="entry name" value="DUF820-like"/>
    <property type="match status" value="1"/>
</dbReference>
<dbReference type="InterPro" id="IPR008538">
    <property type="entry name" value="Uma2"/>
</dbReference>
<dbReference type="Proteomes" id="UP000000263">
    <property type="component" value="Chromosome"/>
</dbReference>
<evidence type="ECO:0000313" key="2">
    <source>
        <dbReference type="EMBL" id="ABU56269.1"/>
    </source>
</evidence>
<dbReference type="PANTHER" id="PTHR34107">
    <property type="entry name" value="SLL0198 PROTEIN-RELATED"/>
    <property type="match status" value="1"/>
</dbReference>
<dbReference type="RefSeq" id="WP_011997674.1">
    <property type="nucleotide sequence ID" value="NC_009767.1"/>
</dbReference>